<dbReference type="Proteomes" id="UP000799779">
    <property type="component" value="Unassembled WGS sequence"/>
</dbReference>
<dbReference type="PROSITE" id="PS00463">
    <property type="entry name" value="ZN2_CY6_FUNGAL_1"/>
    <property type="match status" value="1"/>
</dbReference>
<dbReference type="AlphaFoldDB" id="A0A6A5WRK1"/>
<keyword evidence="10" id="KW-1185">Reference proteome</keyword>
<keyword evidence="4" id="KW-0238">DNA-binding</keyword>
<gene>
    <name evidence="9" type="ORF">P154DRAFT_617026</name>
</gene>
<dbReference type="CDD" id="cd12148">
    <property type="entry name" value="fungal_TF_MHR"/>
    <property type="match status" value="1"/>
</dbReference>
<dbReference type="OrthoDB" id="4236860at2759"/>
<keyword evidence="1" id="KW-0479">Metal-binding</keyword>
<feature type="coiled-coil region" evidence="7">
    <location>
        <begin position="95"/>
        <end position="122"/>
    </location>
</feature>
<evidence type="ECO:0000256" key="3">
    <source>
        <dbReference type="ARBA" id="ARBA00023015"/>
    </source>
</evidence>
<evidence type="ECO:0000256" key="7">
    <source>
        <dbReference type="SAM" id="Coils"/>
    </source>
</evidence>
<proteinExistence type="predicted"/>
<evidence type="ECO:0000313" key="10">
    <source>
        <dbReference type="Proteomes" id="UP000799779"/>
    </source>
</evidence>
<protein>
    <recommendedName>
        <fullName evidence="8">Zn(2)-C6 fungal-type domain-containing protein</fullName>
    </recommendedName>
</protein>
<name>A0A6A5WRK1_9PLEO</name>
<dbReference type="InterPro" id="IPR001138">
    <property type="entry name" value="Zn2Cys6_DnaBD"/>
</dbReference>
<dbReference type="SMART" id="SM00066">
    <property type="entry name" value="GAL4"/>
    <property type="match status" value="1"/>
</dbReference>
<evidence type="ECO:0000256" key="4">
    <source>
        <dbReference type="ARBA" id="ARBA00023125"/>
    </source>
</evidence>
<dbReference type="InterPro" id="IPR007219">
    <property type="entry name" value="XnlR_reg_dom"/>
</dbReference>
<dbReference type="PANTHER" id="PTHR31944:SF130">
    <property type="entry name" value="ZN(II)2CYS6 TRANSCRIPTION FACTO (EUROFUNG)"/>
    <property type="match status" value="1"/>
</dbReference>
<dbReference type="InterPro" id="IPR051430">
    <property type="entry name" value="Fungal_TF_Env_Response"/>
</dbReference>
<keyword evidence="7" id="KW-0175">Coiled coil</keyword>
<organism evidence="9 10">
    <name type="scientific">Amniculicola lignicola CBS 123094</name>
    <dbReference type="NCBI Taxonomy" id="1392246"/>
    <lineage>
        <taxon>Eukaryota</taxon>
        <taxon>Fungi</taxon>
        <taxon>Dikarya</taxon>
        <taxon>Ascomycota</taxon>
        <taxon>Pezizomycotina</taxon>
        <taxon>Dothideomycetes</taxon>
        <taxon>Pleosporomycetidae</taxon>
        <taxon>Pleosporales</taxon>
        <taxon>Amniculicolaceae</taxon>
        <taxon>Amniculicola</taxon>
    </lineage>
</organism>
<dbReference type="SUPFAM" id="SSF57701">
    <property type="entry name" value="Zn2/Cys6 DNA-binding domain"/>
    <property type="match status" value="1"/>
</dbReference>
<evidence type="ECO:0000256" key="5">
    <source>
        <dbReference type="ARBA" id="ARBA00023163"/>
    </source>
</evidence>
<evidence type="ECO:0000256" key="1">
    <source>
        <dbReference type="ARBA" id="ARBA00022723"/>
    </source>
</evidence>
<dbReference type="CDD" id="cd00067">
    <property type="entry name" value="GAL4"/>
    <property type="match status" value="1"/>
</dbReference>
<sequence>MELSPRSEKASRKRKQRTLLSCNTCRKRKLKCDRESPCNRCLASGHANTCAYGREFRPGSVTAREEPEKSSVSITSNALEQSSIARNKNQVNVLNQDRQDIVQTLETRVASLEAQLLAFSNAASQTSQTSTTEQSNIPGCEGEGSWTGLFKSRGYRTFAYGATSPVTIIANFPELHPFMKQVYPGSVLERLHDDIKKLEDRTRSKGACSGVLKITHLRSLFPDRATIDVLVTQYLETFETTYHILHIPSFYSSYEALWTSSPGSDSDFEAVVLAILACVLCTSTHEDTRQHPNGSAFRTKAIIWLKACEAWLKRHSNKRRTLASLQVRCLRLLALKTTCFKTKELYQEIQAHVAFMRTAGMHLDPSIRRGRCTIFEAEMRRRLWATTLEFEVQASIDRGLPSVLSNLDYTCAPPRNIDDYELKVDLERLPDSKPISTSTDTSFLYCAAQTSALRIKLCTLANSVSKDLELPEILQYEQEIRAALAALPKWTTPRAFQAWTHLDLILRQYLAILHTKIALRPRLAIDATQRYSVLTCLEASVAMIDEHTNMMAFRNYTLTCTRSDYYRAALLLCHIAYHASLNNDSFILQLITTFDASIEKALSIIEERSIRPGRGNHQYWIVSAACSLARSKRDPENADELRKQAAGRVSRLLYKILSLQDDVGEEYFATEVVLEPLQHGDGAVLANPTPPADAMTTETLSLEGFDFANTSGWMLDDFWFFNDLPPLEFAA</sequence>
<dbReference type="GO" id="GO:0001228">
    <property type="term" value="F:DNA-binding transcription activator activity, RNA polymerase II-specific"/>
    <property type="evidence" value="ECO:0007669"/>
    <property type="project" value="TreeGrafter"/>
</dbReference>
<dbReference type="Pfam" id="PF00172">
    <property type="entry name" value="Zn_clus"/>
    <property type="match status" value="1"/>
</dbReference>
<evidence type="ECO:0000256" key="6">
    <source>
        <dbReference type="ARBA" id="ARBA00023242"/>
    </source>
</evidence>
<dbReference type="GO" id="GO:0005634">
    <property type="term" value="C:nucleus"/>
    <property type="evidence" value="ECO:0007669"/>
    <property type="project" value="TreeGrafter"/>
</dbReference>
<evidence type="ECO:0000313" key="9">
    <source>
        <dbReference type="EMBL" id="KAF2004480.1"/>
    </source>
</evidence>
<dbReference type="GO" id="GO:0000978">
    <property type="term" value="F:RNA polymerase II cis-regulatory region sequence-specific DNA binding"/>
    <property type="evidence" value="ECO:0007669"/>
    <property type="project" value="TreeGrafter"/>
</dbReference>
<dbReference type="InterPro" id="IPR036864">
    <property type="entry name" value="Zn2-C6_fun-type_DNA-bd_sf"/>
</dbReference>
<evidence type="ECO:0000256" key="2">
    <source>
        <dbReference type="ARBA" id="ARBA00022833"/>
    </source>
</evidence>
<evidence type="ECO:0000259" key="8">
    <source>
        <dbReference type="PROSITE" id="PS50048"/>
    </source>
</evidence>
<dbReference type="Gene3D" id="4.10.240.10">
    <property type="entry name" value="Zn(2)-C6 fungal-type DNA-binding domain"/>
    <property type="match status" value="1"/>
</dbReference>
<dbReference type="PANTHER" id="PTHR31944">
    <property type="entry name" value="HEME-RESPONSIVE ZINC FINGER TRANSCRIPTION FACTOR HAP1"/>
    <property type="match status" value="1"/>
</dbReference>
<accession>A0A6A5WRK1</accession>
<keyword evidence="3" id="KW-0805">Transcription regulation</keyword>
<dbReference type="EMBL" id="ML977567">
    <property type="protein sequence ID" value="KAF2004480.1"/>
    <property type="molecule type" value="Genomic_DNA"/>
</dbReference>
<dbReference type="Pfam" id="PF04082">
    <property type="entry name" value="Fungal_trans"/>
    <property type="match status" value="1"/>
</dbReference>
<keyword evidence="2" id="KW-0862">Zinc</keyword>
<reference evidence="9" key="1">
    <citation type="journal article" date="2020" name="Stud. Mycol.">
        <title>101 Dothideomycetes genomes: a test case for predicting lifestyles and emergence of pathogens.</title>
        <authorList>
            <person name="Haridas S."/>
            <person name="Albert R."/>
            <person name="Binder M."/>
            <person name="Bloem J."/>
            <person name="Labutti K."/>
            <person name="Salamov A."/>
            <person name="Andreopoulos B."/>
            <person name="Baker S."/>
            <person name="Barry K."/>
            <person name="Bills G."/>
            <person name="Bluhm B."/>
            <person name="Cannon C."/>
            <person name="Castanera R."/>
            <person name="Culley D."/>
            <person name="Daum C."/>
            <person name="Ezra D."/>
            <person name="Gonzalez J."/>
            <person name="Henrissat B."/>
            <person name="Kuo A."/>
            <person name="Liang C."/>
            <person name="Lipzen A."/>
            <person name="Lutzoni F."/>
            <person name="Magnuson J."/>
            <person name="Mondo S."/>
            <person name="Nolan M."/>
            <person name="Ohm R."/>
            <person name="Pangilinan J."/>
            <person name="Park H.-J."/>
            <person name="Ramirez L."/>
            <person name="Alfaro M."/>
            <person name="Sun H."/>
            <person name="Tritt A."/>
            <person name="Yoshinaga Y."/>
            <person name="Zwiers L.-H."/>
            <person name="Turgeon B."/>
            <person name="Goodwin S."/>
            <person name="Spatafora J."/>
            <person name="Crous P."/>
            <person name="Grigoriev I."/>
        </authorList>
    </citation>
    <scope>NUCLEOTIDE SEQUENCE</scope>
    <source>
        <strain evidence="9">CBS 123094</strain>
    </source>
</reference>
<keyword evidence="6" id="KW-0539">Nucleus</keyword>
<keyword evidence="5" id="KW-0804">Transcription</keyword>
<dbReference type="GO" id="GO:0008270">
    <property type="term" value="F:zinc ion binding"/>
    <property type="evidence" value="ECO:0007669"/>
    <property type="project" value="InterPro"/>
</dbReference>
<feature type="domain" description="Zn(2)-C6 fungal-type" evidence="8">
    <location>
        <begin position="21"/>
        <end position="52"/>
    </location>
</feature>
<dbReference type="PROSITE" id="PS50048">
    <property type="entry name" value="ZN2_CY6_FUNGAL_2"/>
    <property type="match status" value="1"/>
</dbReference>
<dbReference type="GO" id="GO:0006351">
    <property type="term" value="P:DNA-templated transcription"/>
    <property type="evidence" value="ECO:0007669"/>
    <property type="project" value="InterPro"/>
</dbReference>